<name>A0A4R7B070_9NEIS</name>
<dbReference type="Proteomes" id="UP000295611">
    <property type="component" value="Unassembled WGS sequence"/>
</dbReference>
<evidence type="ECO:0000313" key="3">
    <source>
        <dbReference type="Proteomes" id="UP000295611"/>
    </source>
</evidence>
<protein>
    <submittedName>
        <fullName evidence="2">Uncharacterized protein</fullName>
    </submittedName>
</protein>
<gene>
    <name evidence="2" type="ORF">DFP86_1128</name>
</gene>
<comment type="caution">
    <text evidence="2">The sequence shown here is derived from an EMBL/GenBank/DDBJ whole genome shotgun (WGS) entry which is preliminary data.</text>
</comment>
<feature type="signal peptide" evidence="1">
    <location>
        <begin position="1"/>
        <end position="20"/>
    </location>
</feature>
<feature type="chain" id="PRO_5020785334" evidence="1">
    <location>
        <begin position="21"/>
        <end position="359"/>
    </location>
</feature>
<evidence type="ECO:0000313" key="2">
    <source>
        <dbReference type="EMBL" id="TDR73804.1"/>
    </source>
</evidence>
<dbReference type="EMBL" id="SNZP01000012">
    <property type="protein sequence ID" value="TDR73804.1"/>
    <property type="molecule type" value="Genomic_DNA"/>
</dbReference>
<dbReference type="AlphaFoldDB" id="A0A4R7B070"/>
<organism evidence="2 3">
    <name type="scientific">Paludibacterium purpuratum</name>
    <dbReference type="NCBI Taxonomy" id="1144873"/>
    <lineage>
        <taxon>Bacteria</taxon>
        <taxon>Pseudomonadati</taxon>
        <taxon>Pseudomonadota</taxon>
        <taxon>Betaproteobacteria</taxon>
        <taxon>Neisseriales</taxon>
        <taxon>Chromobacteriaceae</taxon>
        <taxon>Paludibacterium</taxon>
    </lineage>
</organism>
<keyword evidence="1" id="KW-0732">Signal</keyword>
<accession>A0A4R7B070</accession>
<keyword evidence="3" id="KW-1185">Reference proteome</keyword>
<sequence length="359" mass="39603">MKKKMLLIVGLLIWSAGSFAAGVPPWLGIWHGTLGKQEVMVCLADESAMGGSTYYYVKYQSSIPLTSETPQSGHWQEGNRDKPSGIWQLGAVQGDSLSGQWSAPGKAGKLPIALKRIAALGQDQYAACEVPAFFAPRDAKFQVMSGKAHVVDGKAYTEIQVKGRDLASLWLSGATAQIASINANLARQLKRDYWSYFTCLSEGKREALGGDYSSWANVVAWGQRWLVIGTAVDSYCGGAHPNQDLDYQTWDLTTGQMENLWRWFNAKGTTGDKSAMWASPELTKVVLQSVEPRKDECGDDMQSASFYRLRLSRQGMVFIPSLGHADRVCEEEVTVSYKKLLPFLNERGQHELSKLPSAF</sequence>
<reference evidence="2 3" key="1">
    <citation type="submission" date="2019-03" db="EMBL/GenBank/DDBJ databases">
        <title>Genomic Encyclopedia of Type Strains, Phase III (KMG-III): the genomes of soil and plant-associated and newly described type strains.</title>
        <authorList>
            <person name="Whitman W."/>
        </authorList>
    </citation>
    <scope>NUCLEOTIDE SEQUENCE [LARGE SCALE GENOMIC DNA]</scope>
    <source>
        <strain evidence="2 3">CECT 8976</strain>
    </source>
</reference>
<evidence type="ECO:0000256" key="1">
    <source>
        <dbReference type="SAM" id="SignalP"/>
    </source>
</evidence>
<proteinExistence type="predicted"/>